<feature type="region of interest" description="Disordered" evidence="7">
    <location>
        <begin position="836"/>
        <end position="868"/>
    </location>
</feature>
<comment type="caution">
    <text evidence="9">The sequence shown here is derived from an EMBL/GenBank/DDBJ whole genome shotgun (WGS) entry which is preliminary data.</text>
</comment>
<reference evidence="9 10" key="1">
    <citation type="journal article" date="2020" name="Fungal Divers.">
        <title>Resolving the Mortierellaceae phylogeny through synthesis of multi-gene phylogenetics and phylogenomics.</title>
        <authorList>
            <person name="Vandepol N."/>
            <person name="Liber J."/>
            <person name="Desiro A."/>
            <person name="Na H."/>
            <person name="Kennedy M."/>
            <person name="Barry K."/>
            <person name="Grigoriev I.V."/>
            <person name="Miller A.N."/>
            <person name="O'Donnell K."/>
            <person name="Stajich J.E."/>
            <person name="Bonito G."/>
        </authorList>
    </citation>
    <scope>NUCLEOTIDE SEQUENCE [LARGE SCALE GENOMIC DNA]</scope>
    <source>
        <strain evidence="9 10">AD045</strain>
    </source>
</reference>
<evidence type="ECO:0000256" key="7">
    <source>
        <dbReference type="SAM" id="MobiDB-lite"/>
    </source>
</evidence>
<feature type="region of interest" description="Disordered" evidence="7">
    <location>
        <begin position="658"/>
        <end position="728"/>
    </location>
</feature>
<feature type="repeat" description="WD" evidence="5">
    <location>
        <begin position="255"/>
        <end position="289"/>
    </location>
</feature>
<comment type="similarity">
    <text evidence="2">Belongs to the WD repeat L(2)GL family.</text>
</comment>
<dbReference type="SMART" id="SM00320">
    <property type="entry name" value="WD40"/>
    <property type="match status" value="4"/>
</dbReference>
<dbReference type="Proteomes" id="UP001194696">
    <property type="component" value="Unassembled WGS sequence"/>
</dbReference>
<feature type="compositionally biased region" description="Low complexity" evidence="7">
    <location>
        <begin position="1038"/>
        <end position="1048"/>
    </location>
</feature>
<evidence type="ECO:0000256" key="3">
    <source>
        <dbReference type="ARBA" id="ARBA00022483"/>
    </source>
</evidence>
<feature type="region of interest" description="Disordered" evidence="7">
    <location>
        <begin position="605"/>
        <end position="629"/>
    </location>
</feature>
<dbReference type="SUPFAM" id="SSF58038">
    <property type="entry name" value="SNARE fusion complex"/>
    <property type="match status" value="1"/>
</dbReference>
<comment type="subcellular location">
    <subcellularLocation>
        <location evidence="1">Cytoplasm</location>
    </subcellularLocation>
</comment>
<feature type="compositionally biased region" description="Polar residues" evidence="7">
    <location>
        <begin position="605"/>
        <end position="619"/>
    </location>
</feature>
<evidence type="ECO:0000256" key="6">
    <source>
        <dbReference type="PROSITE-ProRule" id="PRU00290"/>
    </source>
</evidence>
<evidence type="ECO:0000256" key="1">
    <source>
        <dbReference type="ARBA" id="ARBA00004496"/>
    </source>
</evidence>
<dbReference type="PANTHER" id="PTHR10241">
    <property type="entry name" value="LETHAL 2 GIANT LARVAE PROTEIN"/>
    <property type="match status" value="1"/>
</dbReference>
<dbReference type="InterPro" id="IPR015943">
    <property type="entry name" value="WD40/YVTN_repeat-like_dom_sf"/>
</dbReference>
<protein>
    <recommendedName>
        <fullName evidence="8">V-SNARE coiled-coil homology domain-containing protein</fullName>
    </recommendedName>
</protein>
<gene>
    <name evidence="9" type="ORF">BGZ96_007137</name>
</gene>
<feature type="compositionally biased region" description="Low complexity" evidence="7">
    <location>
        <begin position="844"/>
        <end position="868"/>
    </location>
</feature>
<keyword evidence="4" id="KW-0963">Cytoplasm</keyword>
<keyword evidence="6" id="KW-0175">Coiled coil</keyword>
<evidence type="ECO:0000256" key="2">
    <source>
        <dbReference type="ARBA" id="ARBA00008070"/>
    </source>
</evidence>
<organism evidence="9 10">
    <name type="scientific">Linnemannia gamsii</name>
    <dbReference type="NCBI Taxonomy" id="64522"/>
    <lineage>
        <taxon>Eukaryota</taxon>
        <taxon>Fungi</taxon>
        <taxon>Fungi incertae sedis</taxon>
        <taxon>Mucoromycota</taxon>
        <taxon>Mortierellomycotina</taxon>
        <taxon>Mortierellomycetes</taxon>
        <taxon>Mortierellales</taxon>
        <taxon>Mortierellaceae</taxon>
        <taxon>Linnemannia</taxon>
    </lineage>
</organism>
<dbReference type="Gene3D" id="1.20.5.110">
    <property type="match status" value="1"/>
</dbReference>
<accession>A0ABQ7K2J2</accession>
<dbReference type="CDD" id="cd15873">
    <property type="entry name" value="R-SNARE_STXBP5_6"/>
    <property type="match status" value="1"/>
</dbReference>
<feature type="compositionally biased region" description="Pro residues" evidence="7">
    <location>
        <begin position="670"/>
        <end position="698"/>
    </location>
</feature>
<feature type="region of interest" description="Disordered" evidence="7">
    <location>
        <begin position="977"/>
        <end position="1049"/>
    </location>
</feature>
<evidence type="ECO:0000256" key="5">
    <source>
        <dbReference type="PROSITE-ProRule" id="PRU00221"/>
    </source>
</evidence>
<feature type="compositionally biased region" description="Low complexity" evidence="7">
    <location>
        <begin position="977"/>
        <end position="992"/>
    </location>
</feature>
<dbReference type="InterPro" id="IPR042855">
    <property type="entry name" value="V_SNARE_CC"/>
</dbReference>
<feature type="region of interest" description="Disordered" evidence="7">
    <location>
        <begin position="1279"/>
        <end position="1301"/>
    </location>
</feature>
<dbReference type="PROSITE" id="PS50082">
    <property type="entry name" value="WD_REPEATS_2"/>
    <property type="match status" value="1"/>
</dbReference>
<keyword evidence="5" id="KW-0853">WD repeat</keyword>
<dbReference type="PROSITE" id="PS50892">
    <property type="entry name" value="V_SNARE"/>
    <property type="match status" value="1"/>
</dbReference>
<dbReference type="SUPFAM" id="SSF50978">
    <property type="entry name" value="WD40 repeat-like"/>
    <property type="match status" value="1"/>
</dbReference>
<dbReference type="InterPro" id="IPR013905">
    <property type="entry name" value="Lgl_C_dom"/>
</dbReference>
<dbReference type="Pfam" id="PF08596">
    <property type="entry name" value="Lgl_C"/>
    <property type="match status" value="1"/>
</dbReference>
<name>A0ABQ7K2J2_9FUNG</name>
<dbReference type="InterPro" id="IPR036322">
    <property type="entry name" value="WD40_repeat_dom_sf"/>
</dbReference>
<keyword evidence="10" id="KW-1185">Reference proteome</keyword>
<dbReference type="InterPro" id="IPR001680">
    <property type="entry name" value="WD40_rpt"/>
</dbReference>
<evidence type="ECO:0000259" key="8">
    <source>
        <dbReference type="PROSITE" id="PS50892"/>
    </source>
</evidence>
<evidence type="ECO:0000313" key="9">
    <source>
        <dbReference type="EMBL" id="KAG0289276.1"/>
    </source>
</evidence>
<dbReference type="EMBL" id="JAAAIM010000358">
    <property type="protein sequence ID" value="KAG0289276.1"/>
    <property type="molecule type" value="Genomic_DNA"/>
</dbReference>
<evidence type="ECO:0000256" key="4">
    <source>
        <dbReference type="ARBA" id="ARBA00022490"/>
    </source>
</evidence>
<dbReference type="PANTHER" id="PTHR10241:SF25">
    <property type="entry name" value="TOMOSYN, ISOFORM C"/>
    <property type="match status" value="1"/>
</dbReference>
<evidence type="ECO:0000313" key="10">
    <source>
        <dbReference type="Proteomes" id="UP001194696"/>
    </source>
</evidence>
<sequence length="1354" mass="146895">MAFFNKIKNVVQTEGARGIRQVLQKEGTKRLAQDLSAHLDLESLFFCETRRFGLPALISAIAVDPVQGLLASGTFKGAIAVSGAPEVACFLELEEAVSVKMMVFQPGAPVLIVVDAKNAITVFDLIKKQRLFVRNARSVVTCIELLSGSNWLFHGLKDGTIDVFDVYRGQPVPYRIPNILPEGSKHSLVISIKTHPTDSNQLLIAYNTGVILWNLKLKTVVCAFIYEVPPGAMGGIAVGEGSDVFGMNESRYPHVTVISWKPDGVGFVSGYDDGCFVFWDITQERPVLARTIHEIQVNVPGIKPVFERATNQFVPIYQLTWCLHENREDTTLIVAGGTGSIDMFGLHLFDYPAKADYRRPKRHQVLTMDTDLLDFLVVPRSSPWYGGAFDPIAILVLTNRGGVRAFEFGQSNTPRTIPACLSLVEPRLILSKVYGPLPQELYYEMIQGHTRTAPPPRVPLHGMRLAPVEESRLSRDIVVTAHDDHSIRFWESASSRPLHHLTVELAPLFFKNQCEIVAFEFSIQSQVLAVGFSNGSWIYTRITKDAGLSRNSSVATTIQEESGNALLTGRMEHVSITPGNSPGEVAIPLDADGSRQYVDNKNIQIQPTSPHQPRQSPQHDPTLPKDAIASPQLPQAPELVAAAASEVTPVVPAQAPPLDILAPTPRAPQAIPPIPPRAPQAIPPTPSRTPQAIPPTPRDPQANPPTADKSGILSPVPDNTDRNSLTPYSPVENAAIRELGLILGSAGPERAPSPSLPPRPQFIEATLPTGSDFSVVFKSSAQLGRIRSMAISACGLVAVSDEFYSLSITDTLSGRVLHVEDLKVVMLDSKAVQGAHGNDQELEASATAPAPTAAATTSPGAAPGPGTTTDLQRIAVEITTLQFVVSTTSNQDKIPSLLLIAGSNNGIYFIFAISPPVPFQPRTIRKVETFQTKEQHASVHSSVINVLSPSENAAAANNAARQSTSSISSVSTAATGTTSLSSLSQPSSGAQHDPAHHKQHQQHQHPSTSAAISPPPMPAQPRMPREEEGFPSGHRASLSDSNLSTGSSKPSIYSTFKEAQGKVMTMAQQRLNYLVCVSEFGIRLHMNCTSRRIHKIDLTSPAANNLSAKVGRIMAANVIYHGGACCILCITESGRLLLFSVPKLELIPLPVPNGEILLPIVVEPERLRESVILQDGRLFVPILKYEHRMYSLWGHDRWIKTTQGLRQERAPTTEKERAEYIHLYDHGIQIPPRPTNTVVVSRGWFGSSQSVEDAPSQEDLDELLGGEHYRVENPILKRAGVKGTPGTAPPPPPKGENSGLAGMMSETLQNLDERGKKLGVLGDKTAEMSAASSNFLAAARELNAKNANKKWYEF</sequence>
<keyword evidence="3" id="KW-0268">Exocytosis</keyword>
<proteinExistence type="inferred from homology"/>
<dbReference type="Gene3D" id="2.130.10.10">
    <property type="entry name" value="YVTN repeat-like/Quinoprotein amine dehydrogenase"/>
    <property type="match status" value="2"/>
</dbReference>
<feature type="domain" description="V-SNARE coiled-coil homology" evidence="8">
    <location>
        <begin position="1289"/>
        <end position="1353"/>
    </location>
</feature>